<dbReference type="EMBL" id="CP001147">
    <property type="protein sequence ID" value="ACI21118.1"/>
    <property type="molecule type" value="Genomic_DNA"/>
</dbReference>
<dbReference type="PANTHER" id="PTHR39337">
    <property type="entry name" value="BLR5642 PROTEIN"/>
    <property type="match status" value="1"/>
</dbReference>
<evidence type="ECO:0000313" key="1">
    <source>
        <dbReference type="EMBL" id="ACI21118.1"/>
    </source>
</evidence>
<dbReference type="InterPro" id="IPR007438">
    <property type="entry name" value="DUF488"/>
</dbReference>
<dbReference type="InterPro" id="IPR014519">
    <property type="entry name" value="UCP024492"/>
</dbReference>
<accession>B5YJF8</accession>
<name>B5YJF8_THEYD</name>
<dbReference type="STRING" id="289376.THEYE_A0530"/>
<dbReference type="HOGENOM" id="CLU_077467_1_1_0"/>
<evidence type="ECO:0000313" key="2">
    <source>
        <dbReference type="Proteomes" id="UP000000718"/>
    </source>
</evidence>
<dbReference type="PIRSF" id="PIRSF024492">
    <property type="entry name" value="UCP024492"/>
    <property type="match status" value="1"/>
</dbReference>
<dbReference type="OrthoDB" id="9789109at2"/>
<dbReference type="EnsemblBacteria" id="ACI21118">
    <property type="protein sequence ID" value="ACI21118"/>
    <property type="gene ID" value="THEYE_A0530"/>
</dbReference>
<dbReference type="PATRIC" id="fig|289376.4.peg.524"/>
<gene>
    <name evidence="1" type="ordered locus">THEYE_A0530</name>
</gene>
<dbReference type="eggNOG" id="COG5483">
    <property type="taxonomic scope" value="Bacteria"/>
</dbReference>
<dbReference type="Pfam" id="PF04343">
    <property type="entry name" value="DUF488"/>
    <property type="match status" value="2"/>
</dbReference>
<dbReference type="InParanoid" id="B5YJF8"/>
<dbReference type="KEGG" id="tye:THEYE_A0530"/>
<organism evidence="1 2">
    <name type="scientific">Thermodesulfovibrio yellowstonii (strain ATCC 51303 / DSM 11347 / YP87)</name>
    <dbReference type="NCBI Taxonomy" id="289376"/>
    <lineage>
        <taxon>Bacteria</taxon>
        <taxon>Pseudomonadati</taxon>
        <taxon>Nitrospirota</taxon>
        <taxon>Thermodesulfovibrionia</taxon>
        <taxon>Thermodesulfovibrionales</taxon>
        <taxon>Thermodesulfovibrionaceae</taxon>
        <taxon>Thermodesulfovibrio</taxon>
    </lineage>
</organism>
<sequence>MSEKLIYTIGTSNRSIEEFIEILKKYQIKTAIDVRSFPKSKNFPHFNQENLREALEKDGIGYFYLGKELGGFRKGGYENYTKTEEFEKGIEKLEEIAENSLSVFFCAEKLFFRCHRRFIAEVFSERGWKVLHIVEKERIYEHKKAVLEQKSIEFER</sequence>
<dbReference type="PANTHER" id="PTHR39337:SF1">
    <property type="entry name" value="BLR5642 PROTEIN"/>
    <property type="match status" value="1"/>
</dbReference>
<proteinExistence type="predicted"/>
<reference evidence="2" key="1">
    <citation type="submission" date="2008-08" db="EMBL/GenBank/DDBJ databases">
        <title>The complete genome sequence of Thermodesulfovibrio yellowstonii strain ATCC 51303 / DSM 11347 / YP87.</title>
        <authorList>
            <person name="Dodson R.J."/>
            <person name="Durkin A.S."/>
            <person name="Wu M."/>
            <person name="Eisen J."/>
            <person name="Sutton G."/>
        </authorList>
    </citation>
    <scope>NUCLEOTIDE SEQUENCE [LARGE SCALE GENOMIC DNA]</scope>
    <source>
        <strain evidence="2">ATCC 51303 / DSM 11347 / YP87</strain>
    </source>
</reference>
<dbReference type="RefSeq" id="WP_012545843.1">
    <property type="nucleotide sequence ID" value="NC_011296.1"/>
</dbReference>
<dbReference type="Proteomes" id="UP000000718">
    <property type="component" value="Chromosome"/>
</dbReference>
<protein>
    <submittedName>
        <fullName evidence="1">Conserved Archaeal protein</fullName>
    </submittedName>
</protein>
<keyword evidence="2" id="KW-1185">Reference proteome</keyword>
<reference evidence="1 2" key="2">
    <citation type="journal article" date="2015" name="Genome Announc.">
        <title>Genome Sequence of the Sulfate-Reducing Thermophilic Bacterium Thermodesulfovibrio yellowstonii Strain DSM 11347T (Phylum Nitrospirae).</title>
        <authorList>
            <person name="Bhatnagar S."/>
            <person name="Badger J.H."/>
            <person name="Madupu R."/>
            <person name="Khouri H.M."/>
            <person name="O'Connor E.M."/>
            <person name="Robb F.T."/>
            <person name="Ward N.L."/>
            <person name="Eisen J.A."/>
        </authorList>
    </citation>
    <scope>NUCLEOTIDE SEQUENCE [LARGE SCALE GENOMIC DNA]</scope>
    <source>
        <strain evidence="2">ATCC 51303 / DSM 11347 / YP87</strain>
    </source>
</reference>
<dbReference type="AlphaFoldDB" id="B5YJF8"/>